<name>A0A0F9TSD8_9ZZZZ</name>
<comment type="caution">
    <text evidence="1">The sequence shown here is derived from an EMBL/GenBank/DDBJ whole genome shotgun (WGS) entry which is preliminary data.</text>
</comment>
<evidence type="ECO:0000313" key="1">
    <source>
        <dbReference type="EMBL" id="KKN52041.1"/>
    </source>
</evidence>
<accession>A0A0F9TSD8</accession>
<feature type="non-terminal residue" evidence="1">
    <location>
        <position position="113"/>
    </location>
</feature>
<reference evidence="1" key="1">
    <citation type="journal article" date="2015" name="Nature">
        <title>Complex archaea that bridge the gap between prokaryotes and eukaryotes.</title>
        <authorList>
            <person name="Spang A."/>
            <person name="Saw J.H."/>
            <person name="Jorgensen S.L."/>
            <person name="Zaremba-Niedzwiedzka K."/>
            <person name="Martijn J."/>
            <person name="Lind A.E."/>
            <person name="van Eijk R."/>
            <person name="Schleper C."/>
            <person name="Guy L."/>
            <person name="Ettema T.J."/>
        </authorList>
    </citation>
    <scope>NUCLEOTIDE SEQUENCE</scope>
</reference>
<proteinExistence type="predicted"/>
<protein>
    <submittedName>
        <fullName evidence="1">Uncharacterized protein</fullName>
    </submittedName>
</protein>
<sequence>MLKEKYGSKEESDNDLKSSGEFLAKIMNLCEHNPDTGLELINLWSNDLKKESNLIVKWAKFIAYGSKGLFSLVRRLKLENEELDEISTWEGWEFKEKLKLNDNHLDYLEIALI</sequence>
<dbReference type="EMBL" id="LAZR01001037">
    <property type="protein sequence ID" value="KKN52041.1"/>
    <property type="molecule type" value="Genomic_DNA"/>
</dbReference>
<dbReference type="AlphaFoldDB" id="A0A0F9TSD8"/>
<gene>
    <name evidence="1" type="ORF">LCGC14_0616490</name>
</gene>
<organism evidence="1">
    <name type="scientific">marine sediment metagenome</name>
    <dbReference type="NCBI Taxonomy" id="412755"/>
    <lineage>
        <taxon>unclassified sequences</taxon>
        <taxon>metagenomes</taxon>
        <taxon>ecological metagenomes</taxon>
    </lineage>
</organism>